<keyword evidence="1" id="KW-0812">Transmembrane</keyword>
<dbReference type="EMBL" id="KV417661">
    <property type="protein sequence ID" value="KZP11562.1"/>
    <property type="molecule type" value="Genomic_DNA"/>
</dbReference>
<evidence type="ECO:0000313" key="2">
    <source>
        <dbReference type="EMBL" id="KZP11562.1"/>
    </source>
</evidence>
<keyword evidence="1" id="KW-0472">Membrane</keyword>
<sequence>MFATSFCTSGAYSDMGCALMIASLAAMSTWNFPLYRMASYVRLATMTLPRMIQE</sequence>
<gene>
    <name evidence="2" type="ORF">FIBSPDRAFT_871261</name>
</gene>
<feature type="transmembrane region" description="Helical" evidence="1">
    <location>
        <begin position="12"/>
        <end position="32"/>
    </location>
</feature>
<evidence type="ECO:0000256" key="1">
    <source>
        <dbReference type="SAM" id="Phobius"/>
    </source>
</evidence>
<keyword evidence="1" id="KW-1133">Transmembrane helix</keyword>
<proteinExistence type="predicted"/>
<reference evidence="2" key="1">
    <citation type="journal article" date="2016" name="Mol. Biol. Evol.">
        <title>Comparative Genomics of Early-Diverging Mushroom-Forming Fungi Provides Insights into the Origins of Lignocellulose Decay Capabilities.</title>
        <authorList>
            <person name="Nagy L.G."/>
            <person name="Riley R."/>
            <person name="Tritt A."/>
            <person name="Adam C."/>
            <person name="Daum C."/>
            <person name="Floudas D."/>
            <person name="Sun H."/>
            <person name="Yadav J.S."/>
            <person name="Pangilinan J."/>
            <person name="Larsson K.H."/>
            <person name="Matsuura K."/>
            <person name="Barry K."/>
            <person name="Labutti K."/>
            <person name="Kuo R."/>
            <person name="Ohm R.A."/>
            <person name="Bhattacharya S.S."/>
            <person name="Shirouzu T."/>
            <person name="Yoshinaga Y."/>
            <person name="Martin F.M."/>
            <person name="Grigoriev I.V."/>
            <person name="Hibbett D.S."/>
        </authorList>
    </citation>
    <scope>NUCLEOTIDE SEQUENCE [LARGE SCALE GENOMIC DNA]</scope>
    <source>
        <strain evidence="2">CBS 109695</strain>
    </source>
</reference>
<name>A0A166AFT3_9AGAM</name>
<protein>
    <submittedName>
        <fullName evidence="2">Uncharacterized protein</fullName>
    </submittedName>
</protein>
<accession>A0A166AFT3</accession>
<dbReference type="AlphaFoldDB" id="A0A166AFT3"/>
<organism evidence="2">
    <name type="scientific">Athelia psychrophila</name>
    <dbReference type="NCBI Taxonomy" id="1759441"/>
    <lineage>
        <taxon>Eukaryota</taxon>
        <taxon>Fungi</taxon>
        <taxon>Dikarya</taxon>
        <taxon>Basidiomycota</taxon>
        <taxon>Agaricomycotina</taxon>
        <taxon>Agaricomycetes</taxon>
        <taxon>Agaricomycetidae</taxon>
        <taxon>Atheliales</taxon>
        <taxon>Atheliaceae</taxon>
        <taxon>Athelia</taxon>
    </lineage>
</organism>